<dbReference type="Proteomes" id="UP000244722">
    <property type="component" value="Unassembled WGS sequence"/>
</dbReference>
<keyword evidence="2" id="KW-0040">ANK repeat</keyword>
<sequence>MLAKRLAAEFLKGHDNYPTGVKLVFHFISSELPTTRNSADGDGLSQHSLANVASSLLYSILEQDGSLFDGCKAELGKQGGRFFTNASSLWKVLRKAIQDCHADPVYILIDGVDGFRTSLCEELIRRILGLMEIRTVKVFLSSRDVPHISNNLPHNPVEYIKINLDTNCFVKEDVENFIGCKVNAWGWDDDLRQRAMETLLVKSEGSFLWVSLAIKGLSNLSSGPDFDKYLSKTPSGLQEVYRTMLHTLLSREEAGEVLNMIWSVALALRPLTFGELGHILACIEARAKQHPSDWGTISEIRPRTENEIRIYVQSSLGFLRGTAETVSIVHHTAREYLFDEHSKGNLPVLSNSLADLAVSWECFQYLHHAFGDPGRIKRGDMRGPPRWSNDLSSERDHQEEGQREIPWEVARRNPQEAVAKWPWLKYAAESWFIHTRRSTDILMDQFYDDSARNWLQHQFFETSDAIRKPWIELCGDPGMEVLAGERTPLHIALCLGIGPLVDMALSDFTEGTNSNQSPLHLAAMLMSGTYQILVAKGKQSLLTYADQDGNTPLHQAAISGHWPMLESLVKRFASPEYWGALVKLTRKTTMAIPHFISLFNLITPVWSSFWSRTALIQPSRTMPR</sequence>
<dbReference type="InterPro" id="IPR056884">
    <property type="entry name" value="NPHP3-like_N"/>
</dbReference>
<evidence type="ECO:0000313" key="5">
    <source>
        <dbReference type="EMBL" id="PUU84174.1"/>
    </source>
</evidence>
<keyword evidence="6" id="KW-1185">Reference proteome</keyword>
<feature type="region of interest" description="Disordered" evidence="3">
    <location>
        <begin position="377"/>
        <end position="403"/>
    </location>
</feature>
<feature type="domain" description="Nephrocystin 3-like N-terminal" evidence="4">
    <location>
        <begin position="45"/>
        <end position="143"/>
    </location>
</feature>
<proteinExistence type="predicted"/>
<dbReference type="InterPro" id="IPR036770">
    <property type="entry name" value="Ankyrin_rpt-contain_sf"/>
</dbReference>
<dbReference type="SUPFAM" id="SSF48403">
    <property type="entry name" value="Ankyrin repeat"/>
    <property type="match status" value="1"/>
</dbReference>
<feature type="compositionally biased region" description="Basic and acidic residues" evidence="3">
    <location>
        <begin position="392"/>
        <end position="403"/>
    </location>
</feature>
<evidence type="ECO:0000256" key="3">
    <source>
        <dbReference type="SAM" id="MobiDB-lite"/>
    </source>
</evidence>
<evidence type="ECO:0000256" key="2">
    <source>
        <dbReference type="PROSITE-ProRule" id="PRU00023"/>
    </source>
</evidence>
<feature type="repeat" description="ANK" evidence="2">
    <location>
        <begin position="548"/>
        <end position="580"/>
    </location>
</feature>
<dbReference type="Pfam" id="PF12796">
    <property type="entry name" value="Ank_2"/>
    <property type="match status" value="1"/>
</dbReference>
<dbReference type="OrthoDB" id="538223at2759"/>
<dbReference type="EMBL" id="NESQ01000003">
    <property type="protein sequence ID" value="PUU84174.1"/>
    <property type="molecule type" value="Genomic_DNA"/>
</dbReference>
<gene>
    <name evidence="5" type="ORF">B9Z19DRAFT_447317</name>
</gene>
<evidence type="ECO:0000256" key="1">
    <source>
        <dbReference type="ARBA" id="ARBA00022737"/>
    </source>
</evidence>
<dbReference type="PANTHER" id="PTHR10039:SF16">
    <property type="entry name" value="GPI INOSITOL-DEACYLASE"/>
    <property type="match status" value="1"/>
</dbReference>
<evidence type="ECO:0000313" key="6">
    <source>
        <dbReference type="Proteomes" id="UP000244722"/>
    </source>
</evidence>
<dbReference type="Gene3D" id="1.25.40.20">
    <property type="entry name" value="Ankyrin repeat-containing domain"/>
    <property type="match status" value="1"/>
</dbReference>
<accession>A0A2T7A8X2</accession>
<dbReference type="AlphaFoldDB" id="A0A2T7A8X2"/>
<dbReference type="STRING" id="42251.A0A2T7A8X2"/>
<dbReference type="PROSITE" id="PS50088">
    <property type="entry name" value="ANK_REPEAT"/>
    <property type="match status" value="1"/>
</dbReference>
<protein>
    <recommendedName>
        <fullName evidence="4">Nephrocystin 3-like N-terminal domain-containing protein</fullName>
    </recommendedName>
</protein>
<organism evidence="5 6">
    <name type="scientific">Tuber borchii</name>
    <name type="common">White truffle</name>
    <dbReference type="NCBI Taxonomy" id="42251"/>
    <lineage>
        <taxon>Eukaryota</taxon>
        <taxon>Fungi</taxon>
        <taxon>Dikarya</taxon>
        <taxon>Ascomycota</taxon>
        <taxon>Pezizomycotina</taxon>
        <taxon>Pezizomycetes</taxon>
        <taxon>Pezizales</taxon>
        <taxon>Tuberaceae</taxon>
        <taxon>Tuber</taxon>
    </lineage>
</organism>
<reference evidence="5 6" key="1">
    <citation type="submission" date="2017-04" db="EMBL/GenBank/DDBJ databases">
        <title>Draft genome sequence of Tuber borchii Vittad., a whitish edible truffle.</title>
        <authorList>
            <consortium name="DOE Joint Genome Institute"/>
            <person name="Murat C."/>
            <person name="Kuo A."/>
            <person name="Barry K.W."/>
            <person name="Clum A."/>
            <person name="Dockter R.B."/>
            <person name="Fauchery L."/>
            <person name="Iotti M."/>
            <person name="Kohler A."/>
            <person name="Labutti K."/>
            <person name="Lindquist E.A."/>
            <person name="Lipzen A."/>
            <person name="Ohm R.A."/>
            <person name="Wang M."/>
            <person name="Grigoriev I.V."/>
            <person name="Zambonelli A."/>
            <person name="Martin F.M."/>
        </authorList>
    </citation>
    <scope>NUCLEOTIDE SEQUENCE [LARGE SCALE GENOMIC DNA]</scope>
    <source>
        <strain evidence="5 6">Tbo3840</strain>
    </source>
</reference>
<keyword evidence="1" id="KW-0677">Repeat</keyword>
<dbReference type="PROSITE" id="PS50297">
    <property type="entry name" value="ANK_REP_REGION"/>
    <property type="match status" value="1"/>
</dbReference>
<dbReference type="InterPro" id="IPR002110">
    <property type="entry name" value="Ankyrin_rpt"/>
</dbReference>
<name>A0A2T7A8X2_TUBBO</name>
<evidence type="ECO:0000259" key="4">
    <source>
        <dbReference type="Pfam" id="PF24883"/>
    </source>
</evidence>
<comment type="caution">
    <text evidence="5">The sequence shown here is derived from an EMBL/GenBank/DDBJ whole genome shotgun (WGS) entry which is preliminary data.</text>
</comment>
<dbReference type="PANTHER" id="PTHR10039">
    <property type="entry name" value="AMELOGENIN"/>
    <property type="match status" value="1"/>
</dbReference>
<dbReference type="Pfam" id="PF24883">
    <property type="entry name" value="NPHP3_N"/>
    <property type="match status" value="1"/>
</dbReference>